<dbReference type="PANTHER" id="PTHR39639:SF1">
    <property type="entry name" value="DUF262 DOMAIN-CONTAINING PROTEIN"/>
    <property type="match status" value="1"/>
</dbReference>
<dbReference type="Pfam" id="PF03235">
    <property type="entry name" value="GmrSD_N"/>
    <property type="match status" value="1"/>
</dbReference>
<dbReference type="SMART" id="SM00507">
    <property type="entry name" value="HNHc"/>
    <property type="match status" value="1"/>
</dbReference>
<evidence type="ECO:0000313" key="3">
    <source>
        <dbReference type="Proteomes" id="UP001059576"/>
    </source>
</evidence>
<sequence length="416" mass="49089">MSETIKEIKNKQINSSISVKDILTIINEMRRGDIYIPTYQRSYIYNNKKSSCLIESVLLGIPLPAIYLIFDENYKKEVIDGQQRLRSLERFLNNEFMLTGLEELITLNKKYYKDLDETTQRLLESYKLTICEFDHKSNEKKYDIFERINKGAIPLNGQEIRNCIYHGKFNDALKKWVKDNNNGLKELFSNRDNLRMKYEQTLLWIFSLNKTNHWDYKGSVQKHINGYMEKVYKLEDDIEIKKLLKTFKSTMDIFKEYIGYHVFCKNKRFSETLFDALFLPIFQYIYNESNGRQKIQNVMSLIKTAIYKIINDANFIQHTEGSSGNASKVYNRIEIFHHELMNCLVSASKREFNYSLQEKNELARKNNNICSVCGEEIISIEEAQIDHITPYTKGGKTNLENAQILHKYCNLKKSNK</sequence>
<dbReference type="InterPro" id="IPR003615">
    <property type="entry name" value="HNH_nuc"/>
</dbReference>
<proteinExistence type="predicted"/>
<dbReference type="Pfam" id="PF01844">
    <property type="entry name" value="HNH"/>
    <property type="match status" value="1"/>
</dbReference>
<protein>
    <submittedName>
        <fullName evidence="2">DUF262 domain-containing protein</fullName>
    </submittedName>
</protein>
<accession>A0ABY5J1Z9</accession>
<dbReference type="PANTHER" id="PTHR39639">
    <property type="entry name" value="CHROMOSOME 16, WHOLE GENOME SHOTGUN SEQUENCE"/>
    <property type="match status" value="1"/>
</dbReference>
<reference evidence="2" key="1">
    <citation type="submission" date="2022-07" db="EMBL/GenBank/DDBJ databases">
        <title>Complete genome of Mycoplasma equigenitalium type strain T37.</title>
        <authorList>
            <person name="Spergser J."/>
        </authorList>
    </citation>
    <scope>NUCLEOTIDE SEQUENCE</scope>
    <source>
        <strain evidence="2">T37</strain>
    </source>
</reference>
<feature type="domain" description="HNH nuclease" evidence="1">
    <location>
        <begin position="357"/>
        <end position="411"/>
    </location>
</feature>
<evidence type="ECO:0000259" key="1">
    <source>
        <dbReference type="SMART" id="SM00507"/>
    </source>
</evidence>
<dbReference type="CDD" id="cd00085">
    <property type="entry name" value="HNHc"/>
    <property type="match status" value="1"/>
</dbReference>
<dbReference type="RefSeq" id="WP_165036245.1">
    <property type="nucleotide sequence ID" value="NZ_CP101808.1"/>
</dbReference>
<dbReference type="InterPro" id="IPR004919">
    <property type="entry name" value="GmrSD_N"/>
</dbReference>
<gene>
    <name evidence="2" type="ORF">NPA09_00375</name>
</gene>
<dbReference type="EMBL" id="CP101808">
    <property type="protein sequence ID" value="UUD37020.1"/>
    <property type="molecule type" value="Genomic_DNA"/>
</dbReference>
<dbReference type="Proteomes" id="UP001059576">
    <property type="component" value="Chromosome"/>
</dbReference>
<name>A0ABY5J1Z9_9BACT</name>
<organism evidence="2 3">
    <name type="scientific">Mycoplasmopsis equigenitalium</name>
    <dbReference type="NCBI Taxonomy" id="114883"/>
    <lineage>
        <taxon>Bacteria</taxon>
        <taxon>Bacillati</taxon>
        <taxon>Mycoplasmatota</taxon>
        <taxon>Mycoplasmoidales</taxon>
        <taxon>Metamycoplasmataceae</taxon>
        <taxon>Mycoplasmopsis</taxon>
    </lineage>
</organism>
<dbReference type="Gene3D" id="1.10.30.50">
    <property type="match status" value="1"/>
</dbReference>
<dbReference type="InterPro" id="IPR002711">
    <property type="entry name" value="HNH"/>
</dbReference>
<evidence type="ECO:0000313" key="2">
    <source>
        <dbReference type="EMBL" id="UUD37020.1"/>
    </source>
</evidence>
<keyword evidence="3" id="KW-1185">Reference proteome</keyword>